<dbReference type="AlphaFoldDB" id="A0A087FXV3"/>
<dbReference type="Proteomes" id="UP000029120">
    <property type="component" value="Unassembled WGS sequence"/>
</dbReference>
<dbReference type="Gramene" id="KFK22455">
    <property type="protein sequence ID" value="KFK22455"/>
    <property type="gene ID" value="AALP_AAs51263U000200"/>
</dbReference>
<evidence type="ECO:0000313" key="2">
    <source>
        <dbReference type="Proteomes" id="UP000029120"/>
    </source>
</evidence>
<gene>
    <name evidence="1" type="ORF">AALP_AAs51263U000200</name>
</gene>
<name>A0A087FXV3_ARAAL</name>
<evidence type="ECO:0008006" key="3">
    <source>
        <dbReference type="Google" id="ProtNLM"/>
    </source>
</evidence>
<sequence length="55" mass="6208">MGVPVMFVQVSYGDPMCRLDKLEAVCNKMEVVTEIHVIDGGDHFFKIFHINNVLA</sequence>
<organism evidence="1 2">
    <name type="scientific">Arabis alpina</name>
    <name type="common">Alpine rock-cress</name>
    <dbReference type="NCBI Taxonomy" id="50452"/>
    <lineage>
        <taxon>Eukaryota</taxon>
        <taxon>Viridiplantae</taxon>
        <taxon>Streptophyta</taxon>
        <taxon>Embryophyta</taxon>
        <taxon>Tracheophyta</taxon>
        <taxon>Spermatophyta</taxon>
        <taxon>Magnoliopsida</taxon>
        <taxon>eudicotyledons</taxon>
        <taxon>Gunneridae</taxon>
        <taxon>Pentapetalae</taxon>
        <taxon>rosids</taxon>
        <taxon>malvids</taxon>
        <taxon>Brassicales</taxon>
        <taxon>Brassicaceae</taxon>
        <taxon>Arabideae</taxon>
        <taxon>Arabis</taxon>
    </lineage>
</organism>
<keyword evidence="2" id="KW-1185">Reference proteome</keyword>
<dbReference type="EMBL" id="KL988933">
    <property type="protein sequence ID" value="KFK22455.1"/>
    <property type="molecule type" value="Genomic_DNA"/>
</dbReference>
<dbReference type="eggNOG" id="KOG3253">
    <property type="taxonomic scope" value="Eukaryota"/>
</dbReference>
<accession>A0A087FXV3</accession>
<evidence type="ECO:0000313" key="1">
    <source>
        <dbReference type="EMBL" id="KFK22455.1"/>
    </source>
</evidence>
<proteinExistence type="predicted"/>
<protein>
    <recommendedName>
        <fullName evidence="3">Alpha/beta hydrolase fold-3 domain-containing protein</fullName>
    </recommendedName>
</protein>
<dbReference type="OrthoDB" id="6415022at2759"/>
<reference evidence="2" key="1">
    <citation type="journal article" date="2015" name="Nat. Plants">
        <title>Genome expansion of Arabis alpina linked with retrotransposition and reduced symmetric DNA methylation.</title>
        <authorList>
            <person name="Willing E.M."/>
            <person name="Rawat V."/>
            <person name="Mandakova T."/>
            <person name="Maumus F."/>
            <person name="James G.V."/>
            <person name="Nordstroem K.J."/>
            <person name="Becker C."/>
            <person name="Warthmann N."/>
            <person name="Chica C."/>
            <person name="Szarzynska B."/>
            <person name="Zytnicki M."/>
            <person name="Albani M.C."/>
            <person name="Kiefer C."/>
            <person name="Bergonzi S."/>
            <person name="Castaings L."/>
            <person name="Mateos J.L."/>
            <person name="Berns M.C."/>
            <person name="Bujdoso N."/>
            <person name="Piofczyk T."/>
            <person name="de Lorenzo L."/>
            <person name="Barrero-Sicilia C."/>
            <person name="Mateos I."/>
            <person name="Piednoel M."/>
            <person name="Hagmann J."/>
            <person name="Chen-Min-Tao R."/>
            <person name="Iglesias-Fernandez R."/>
            <person name="Schuster S.C."/>
            <person name="Alonso-Blanco C."/>
            <person name="Roudier F."/>
            <person name="Carbonero P."/>
            <person name="Paz-Ares J."/>
            <person name="Davis S.J."/>
            <person name="Pecinka A."/>
            <person name="Quesneville H."/>
            <person name="Colot V."/>
            <person name="Lysak M.A."/>
            <person name="Weigel D."/>
            <person name="Coupland G."/>
            <person name="Schneeberger K."/>
        </authorList>
    </citation>
    <scope>NUCLEOTIDE SEQUENCE [LARGE SCALE GENOMIC DNA]</scope>
    <source>
        <strain evidence="2">cv. Pajares</strain>
    </source>
</reference>